<gene>
    <name evidence="1" type="ORF">V1525DRAFT_384805</name>
</gene>
<organism evidence="1 2">
    <name type="scientific">Lipomyces kononenkoae</name>
    <name type="common">Yeast</name>
    <dbReference type="NCBI Taxonomy" id="34357"/>
    <lineage>
        <taxon>Eukaryota</taxon>
        <taxon>Fungi</taxon>
        <taxon>Dikarya</taxon>
        <taxon>Ascomycota</taxon>
        <taxon>Saccharomycotina</taxon>
        <taxon>Lipomycetes</taxon>
        <taxon>Lipomycetales</taxon>
        <taxon>Lipomycetaceae</taxon>
        <taxon>Lipomyces</taxon>
    </lineage>
</organism>
<accession>A0ACC3TCN0</accession>
<dbReference type="Proteomes" id="UP001433508">
    <property type="component" value="Unassembled WGS sequence"/>
</dbReference>
<comment type="caution">
    <text evidence="1">The sequence shown here is derived from an EMBL/GenBank/DDBJ whole genome shotgun (WGS) entry which is preliminary data.</text>
</comment>
<reference evidence="2" key="1">
    <citation type="journal article" date="2024" name="Front. Bioeng. Biotechnol.">
        <title>Genome-scale model development and genomic sequencing of the oleaginous clade Lipomyces.</title>
        <authorList>
            <person name="Czajka J.J."/>
            <person name="Han Y."/>
            <person name="Kim J."/>
            <person name="Mondo S.J."/>
            <person name="Hofstad B.A."/>
            <person name="Robles A."/>
            <person name="Haridas S."/>
            <person name="Riley R."/>
            <person name="LaButti K."/>
            <person name="Pangilinan J."/>
            <person name="Andreopoulos W."/>
            <person name="Lipzen A."/>
            <person name="Yan J."/>
            <person name="Wang M."/>
            <person name="Ng V."/>
            <person name="Grigoriev I.V."/>
            <person name="Spatafora J.W."/>
            <person name="Magnuson J.K."/>
            <person name="Baker S.E."/>
            <person name="Pomraning K.R."/>
        </authorList>
    </citation>
    <scope>NUCLEOTIDE SEQUENCE [LARGE SCALE GENOMIC DNA]</scope>
    <source>
        <strain evidence="2">CBS 7786</strain>
    </source>
</reference>
<evidence type="ECO:0000313" key="2">
    <source>
        <dbReference type="Proteomes" id="UP001433508"/>
    </source>
</evidence>
<keyword evidence="2" id="KW-1185">Reference proteome</keyword>
<protein>
    <submittedName>
        <fullName evidence="1">Uncharacterized protein</fullName>
    </submittedName>
</protein>
<dbReference type="EMBL" id="MU971335">
    <property type="protein sequence ID" value="KAK9241405.1"/>
    <property type="molecule type" value="Genomic_DNA"/>
</dbReference>
<evidence type="ECO:0000313" key="1">
    <source>
        <dbReference type="EMBL" id="KAK9241405.1"/>
    </source>
</evidence>
<sequence length="106" mass="11487">MAQSILESGDSAFSKPLATDSVLKCGQEDSLEPADQDSEKAARSTAGSSDVLYWGQRNEYAVHLELGLSPMMARSHLVEFERRVLDCGHRGQGMGLATSRLWGTGE</sequence>
<proteinExistence type="predicted"/>
<name>A0ACC3TCN0_LIPKO</name>